<dbReference type="Proteomes" id="UP000001307">
    <property type="component" value="Unassembled WGS sequence"/>
</dbReference>
<evidence type="ECO:0000313" key="1">
    <source>
        <dbReference type="EMBL" id="CBY22500.1"/>
    </source>
</evidence>
<gene>
    <name evidence="1" type="ORF">GSOID_T00013257001</name>
</gene>
<evidence type="ECO:0000313" key="2">
    <source>
        <dbReference type="Proteomes" id="UP000001307"/>
    </source>
</evidence>
<dbReference type="AlphaFoldDB" id="E4WZA5"/>
<name>E4WZA5_OIKDI</name>
<organism evidence="1">
    <name type="scientific">Oikopleura dioica</name>
    <name type="common">Tunicate</name>
    <dbReference type="NCBI Taxonomy" id="34765"/>
    <lineage>
        <taxon>Eukaryota</taxon>
        <taxon>Metazoa</taxon>
        <taxon>Chordata</taxon>
        <taxon>Tunicata</taxon>
        <taxon>Appendicularia</taxon>
        <taxon>Copelata</taxon>
        <taxon>Oikopleuridae</taxon>
        <taxon>Oikopleura</taxon>
    </lineage>
</organism>
<keyword evidence="2" id="KW-1185">Reference proteome</keyword>
<dbReference type="EMBL" id="FN653019">
    <property type="protein sequence ID" value="CBY22500.1"/>
    <property type="molecule type" value="Genomic_DNA"/>
</dbReference>
<protein>
    <submittedName>
        <fullName evidence="1">Uncharacterized protein</fullName>
    </submittedName>
</protein>
<accession>E4WZA5</accession>
<proteinExistence type="predicted"/>
<sequence length="175" mass="19378">MPVIISTAVNSTLIYPFITNNGRALENRLSSKKPADLGSHPSRFEFNQLFIPDEALNSAKAGVLGPFWTDEVSLDRKIQPSLFVKEMMTKGWNTADLQRLTNVYCRPVSGLYTRPSANNRKPETKYIPLAGTFLLAETEVNPSVLISSTVSIPSILSPHYFEIAKKPRATGTSHI</sequence>
<dbReference type="InParanoid" id="E4WZA5"/>
<reference evidence="1" key="1">
    <citation type="journal article" date="2010" name="Science">
        <title>Plasticity of animal genome architecture unmasked by rapid evolution of a pelagic tunicate.</title>
        <authorList>
            <person name="Denoeud F."/>
            <person name="Henriet S."/>
            <person name="Mungpakdee S."/>
            <person name="Aury J.M."/>
            <person name="Da Silva C."/>
            <person name="Brinkmann H."/>
            <person name="Mikhaleva J."/>
            <person name="Olsen L.C."/>
            <person name="Jubin C."/>
            <person name="Canestro C."/>
            <person name="Bouquet J.M."/>
            <person name="Danks G."/>
            <person name="Poulain J."/>
            <person name="Campsteijn C."/>
            <person name="Adamski M."/>
            <person name="Cross I."/>
            <person name="Yadetie F."/>
            <person name="Muffato M."/>
            <person name="Louis A."/>
            <person name="Butcher S."/>
            <person name="Tsagkogeorga G."/>
            <person name="Konrad A."/>
            <person name="Singh S."/>
            <person name="Jensen M.F."/>
            <person name="Cong E.H."/>
            <person name="Eikeseth-Otteraa H."/>
            <person name="Noel B."/>
            <person name="Anthouard V."/>
            <person name="Porcel B.M."/>
            <person name="Kachouri-Lafond R."/>
            <person name="Nishino A."/>
            <person name="Ugolini M."/>
            <person name="Chourrout P."/>
            <person name="Nishida H."/>
            <person name="Aasland R."/>
            <person name="Huzurbazar S."/>
            <person name="Westhof E."/>
            <person name="Delsuc F."/>
            <person name="Lehrach H."/>
            <person name="Reinhardt R."/>
            <person name="Weissenbach J."/>
            <person name="Roy S.W."/>
            <person name="Artiguenave F."/>
            <person name="Postlethwait J.H."/>
            <person name="Manak J.R."/>
            <person name="Thompson E.M."/>
            <person name="Jaillon O."/>
            <person name="Du Pasquier L."/>
            <person name="Boudinot P."/>
            <person name="Liberles D.A."/>
            <person name="Volff J.N."/>
            <person name="Philippe H."/>
            <person name="Lenhard B."/>
            <person name="Roest Crollius H."/>
            <person name="Wincker P."/>
            <person name="Chourrout D."/>
        </authorList>
    </citation>
    <scope>NUCLEOTIDE SEQUENCE [LARGE SCALE GENOMIC DNA]</scope>
</reference>